<dbReference type="EMBL" id="JAPWDV010000001">
    <property type="protein sequence ID" value="KAJ6224103.1"/>
    <property type="molecule type" value="Genomic_DNA"/>
</dbReference>
<gene>
    <name evidence="2" type="ORF">RDWZM_002648</name>
</gene>
<keyword evidence="3" id="KW-1185">Reference proteome</keyword>
<name>A0A9Q0MD63_BLOTA</name>
<evidence type="ECO:0000313" key="3">
    <source>
        <dbReference type="Proteomes" id="UP001142055"/>
    </source>
</evidence>
<organism evidence="2 3">
    <name type="scientific">Blomia tropicalis</name>
    <name type="common">Mite</name>
    <dbReference type="NCBI Taxonomy" id="40697"/>
    <lineage>
        <taxon>Eukaryota</taxon>
        <taxon>Metazoa</taxon>
        <taxon>Ecdysozoa</taxon>
        <taxon>Arthropoda</taxon>
        <taxon>Chelicerata</taxon>
        <taxon>Arachnida</taxon>
        <taxon>Acari</taxon>
        <taxon>Acariformes</taxon>
        <taxon>Sarcoptiformes</taxon>
        <taxon>Astigmata</taxon>
        <taxon>Glycyphagoidea</taxon>
        <taxon>Echimyopodidae</taxon>
        <taxon>Blomia</taxon>
    </lineage>
</organism>
<evidence type="ECO:0000313" key="2">
    <source>
        <dbReference type="EMBL" id="KAJ6224103.1"/>
    </source>
</evidence>
<comment type="caution">
    <text evidence="2">The sequence shown here is derived from an EMBL/GenBank/DDBJ whole genome shotgun (WGS) entry which is preliminary data.</text>
</comment>
<sequence length="138" mass="16419">MWVDYVILCRHRHRRRRPIDKATRFLTARQAVKCNRRKGRLCMYQTTTIANVCSLVGFAFEQMEKKKGNEVNEQIVVQARARVSKRVPFLFFGKTMMMTAKKKKKHRRSECECGDHNQGKEEEEEEAVVKRKNKVYPR</sequence>
<accession>A0A9Q0MD63</accession>
<protein>
    <submittedName>
        <fullName evidence="2">Uncharacterized protein</fullName>
    </submittedName>
</protein>
<dbReference type="Proteomes" id="UP001142055">
    <property type="component" value="Chromosome 1"/>
</dbReference>
<evidence type="ECO:0000256" key="1">
    <source>
        <dbReference type="SAM" id="MobiDB-lite"/>
    </source>
</evidence>
<dbReference type="AlphaFoldDB" id="A0A9Q0MD63"/>
<proteinExistence type="predicted"/>
<reference evidence="2" key="1">
    <citation type="submission" date="2022-12" db="EMBL/GenBank/DDBJ databases">
        <title>Genome assemblies of Blomia tropicalis.</title>
        <authorList>
            <person name="Cui Y."/>
        </authorList>
    </citation>
    <scope>NUCLEOTIDE SEQUENCE</scope>
    <source>
        <tissue evidence="2">Adult mites</tissue>
    </source>
</reference>
<feature type="compositionally biased region" description="Basic and acidic residues" evidence="1">
    <location>
        <begin position="109"/>
        <end position="120"/>
    </location>
</feature>
<feature type="region of interest" description="Disordered" evidence="1">
    <location>
        <begin position="103"/>
        <end position="138"/>
    </location>
</feature>